<keyword evidence="3 4" id="KW-0143">Chaperone</keyword>
<dbReference type="PANTHER" id="PTHR33643">
    <property type="entry name" value="UREASE ACCESSORY PROTEIN D"/>
    <property type="match status" value="1"/>
</dbReference>
<dbReference type="RefSeq" id="WP_007880742.1">
    <property type="nucleotide sequence ID" value="NZ_CP175671.1"/>
</dbReference>
<dbReference type="GO" id="GO:0016151">
    <property type="term" value="F:nickel cation binding"/>
    <property type="evidence" value="ECO:0007669"/>
    <property type="project" value="UniProtKB-UniRule"/>
</dbReference>
<dbReference type="PANTHER" id="PTHR33643:SF1">
    <property type="entry name" value="UREASE ACCESSORY PROTEIN D"/>
    <property type="match status" value="1"/>
</dbReference>
<organism evidence="5 6">
    <name type="scientific">Brucella pseudogrignonensis</name>
    <dbReference type="NCBI Taxonomy" id="419475"/>
    <lineage>
        <taxon>Bacteria</taxon>
        <taxon>Pseudomonadati</taxon>
        <taxon>Pseudomonadota</taxon>
        <taxon>Alphaproteobacteria</taxon>
        <taxon>Hyphomicrobiales</taxon>
        <taxon>Brucellaceae</taxon>
        <taxon>Brucella/Ochrobactrum group</taxon>
        <taxon>Brucella</taxon>
    </lineage>
</organism>
<dbReference type="InterPro" id="IPR002669">
    <property type="entry name" value="UreD"/>
</dbReference>
<dbReference type="HAMAP" id="MF_01384">
    <property type="entry name" value="UreD"/>
    <property type="match status" value="1"/>
</dbReference>
<evidence type="ECO:0000313" key="6">
    <source>
        <dbReference type="Proteomes" id="UP000216188"/>
    </source>
</evidence>
<evidence type="ECO:0000256" key="4">
    <source>
        <dbReference type="HAMAP-Rule" id="MF_01384"/>
    </source>
</evidence>
<keyword evidence="4" id="KW-0996">Nickel insertion</keyword>
<evidence type="ECO:0000256" key="1">
    <source>
        <dbReference type="ARBA" id="ARBA00007177"/>
    </source>
</evidence>
<dbReference type="GO" id="GO:0005737">
    <property type="term" value="C:cytoplasm"/>
    <property type="evidence" value="ECO:0007669"/>
    <property type="project" value="UniProtKB-SubCell"/>
</dbReference>
<comment type="caution">
    <text evidence="5">The sequence shown here is derived from an EMBL/GenBank/DDBJ whole genome shotgun (WGS) entry which is preliminary data.</text>
</comment>
<keyword evidence="2 4" id="KW-0963">Cytoplasm</keyword>
<comment type="function">
    <text evidence="4">Required for maturation of urease via the functional incorporation of the urease nickel metallocenter.</text>
</comment>
<name>A0A256G5Q6_9HYPH</name>
<comment type="similarity">
    <text evidence="1 4">Belongs to the UreD family.</text>
</comment>
<dbReference type="AlphaFoldDB" id="A0A256G5Q6"/>
<keyword evidence="6" id="KW-1185">Reference proteome</keyword>
<gene>
    <name evidence="4" type="primary">ureD</name>
    <name evidence="5" type="ORF">CEV34_4279</name>
</gene>
<dbReference type="STRING" id="419475.A8A54_20270"/>
<comment type="subcellular location">
    <subcellularLocation>
        <location evidence="4">Cytoplasm</location>
    </subcellularLocation>
</comment>
<protein>
    <recommendedName>
        <fullName evidence="4">Urease accessory protein UreD</fullName>
    </recommendedName>
</protein>
<dbReference type="EMBL" id="NNRM01000044">
    <property type="protein sequence ID" value="OYR22447.1"/>
    <property type="molecule type" value="Genomic_DNA"/>
</dbReference>
<dbReference type="Proteomes" id="UP000216188">
    <property type="component" value="Unassembled WGS sequence"/>
</dbReference>
<evidence type="ECO:0000256" key="3">
    <source>
        <dbReference type="ARBA" id="ARBA00023186"/>
    </source>
</evidence>
<reference evidence="5 6" key="1">
    <citation type="submission" date="2017-07" db="EMBL/GenBank/DDBJ databases">
        <title>Phylogenetic study on the rhizospheric bacterium Ochrobactrum sp. A44.</title>
        <authorList>
            <person name="Krzyzanowska D.M."/>
            <person name="Ossowicki A."/>
            <person name="Rajewska M."/>
            <person name="Maciag T."/>
            <person name="Kaczynski Z."/>
            <person name="Czerwicka M."/>
            <person name="Jafra S."/>
        </authorList>
    </citation>
    <scope>NUCLEOTIDE SEQUENCE [LARGE SCALE GENOMIC DNA]</scope>
    <source>
        <strain evidence="5 6">CCUG 30717</strain>
    </source>
</reference>
<sequence>MSKGWHAELELWFEHNTSSTRLVRRRHVGPLAVQRPFYPEADGSAHVYLLHPPGGVAAGDILSIHCHLADRSRTVLTTPGATKFYCSQQQKSTQSTDITVGAGGICEYLPQETIVFNGARAAISTRVNLTGDARYLGWDIVCLGRPACGERFKQGEVRQRLEIFRDQKPIFFEQFCLKGGDAASDAAFAFNAQPILATMVYAGAADEDAVDRIRVAQSGHSASLFSVSRLDRVIVCRYLGGRMSEAKQLLRQAWEVLREAGLGKVAAPPRIWAT</sequence>
<evidence type="ECO:0000256" key="2">
    <source>
        <dbReference type="ARBA" id="ARBA00022490"/>
    </source>
</evidence>
<accession>A0A256G5Q6</accession>
<evidence type="ECO:0000313" key="5">
    <source>
        <dbReference type="EMBL" id="OYR22447.1"/>
    </source>
</evidence>
<comment type="subunit">
    <text evidence="4">UreD, UreF and UreG form a complex that acts as a GTP-hydrolysis-dependent molecular chaperone, activating the urease apoprotein by helping to assemble the nickel containing metallocenter of UreC. The UreE protein probably delivers the nickel.</text>
</comment>
<dbReference type="Pfam" id="PF01774">
    <property type="entry name" value="UreD"/>
    <property type="match status" value="1"/>
</dbReference>
<proteinExistence type="inferred from homology"/>